<proteinExistence type="predicted"/>
<name>A0AAN3A6V9_BACO1</name>
<comment type="caution">
    <text evidence="1">The sequence shown here is derived from an EMBL/GenBank/DDBJ whole genome shotgun (WGS) entry which is preliminary data.</text>
</comment>
<dbReference type="AlphaFoldDB" id="A0AAN3A6V9"/>
<organism evidence="1 2">
    <name type="scientific">Bacteroides ovatus (strain ATCC 8483 / DSM 1896 / JCM 5824 / BCRC 10623 / CCUG 4943 / NCTC 11153)</name>
    <dbReference type="NCBI Taxonomy" id="411476"/>
    <lineage>
        <taxon>Bacteria</taxon>
        <taxon>Pseudomonadati</taxon>
        <taxon>Bacteroidota</taxon>
        <taxon>Bacteroidia</taxon>
        <taxon>Bacteroidales</taxon>
        <taxon>Bacteroidaceae</taxon>
        <taxon>Bacteroides</taxon>
    </lineage>
</organism>
<reference evidence="2" key="2">
    <citation type="submission" date="2007-04" db="EMBL/GenBank/DDBJ databases">
        <title>Draft genome sequence of Bacteroides ovatus (ATCC 8483).</title>
        <authorList>
            <person name="Sudarsanam P."/>
            <person name="Ley R."/>
            <person name="Guruge J."/>
            <person name="Turnbaugh P.J."/>
            <person name="Mahowald M."/>
            <person name="Liep D."/>
            <person name="Gordon J."/>
        </authorList>
    </citation>
    <scope>NUCLEOTIDE SEQUENCE [LARGE SCALE GENOMIC DNA]</scope>
    <source>
        <strain evidence="2">ATCC 8483 / DSM 1896 / JCM 5824 / BCRC 10623 / CCUG 4943 / NCTC 11153</strain>
    </source>
</reference>
<gene>
    <name evidence="1" type="ORF">BACOVA_02933</name>
</gene>
<evidence type="ECO:0000313" key="2">
    <source>
        <dbReference type="Proteomes" id="UP000005475"/>
    </source>
</evidence>
<reference evidence="1 2" key="1">
    <citation type="submission" date="2007-03" db="EMBL/GenBank/DDBJ databases">
        <authorList>
            <person name="Fulton L."/>
            <person name="Clifton S."/>
            <person name="Fulton B."/>
            <person name="Xu J."/>
            <person name="Minx P."/>
            <person name="Pepin K.H."/>
            <person name="Johnson M."/>
            <person name="Thiruvilangam P."/>
            <person name="Bhonagiri V."/>
            <person name="Nash W.E."/>
            <person name="Mardis E.R."/>
            <person name="Wilson R.K."/>
        </authorList>
    </citation>
    <scope>NUCLEOTIDE SEQUENCE [LARGE SCALE GENOMIC DNA]</scope>
    <source>
        <strain evidence="2">ATCC 8483 / DSM 1896 / JCM 5824 / BCRC 10623 / CCUG 4943 / NCTC 11153</strain>
    </source>
</reference>
<accession>A0AAN3A6V9</accession>
<sequence>MFSFILYLSVKEESFLLFFFRCFHYIQAGMQKYVFAPKNDWRKLL</sequence>
<evidence type="ECO:0000313" key="1">
    <source>
        <dbReference type="EMBL" id="EDO11037.1"/>
    </source>
</evidence>
<dbReference type="EMBL" id="AAXF02000050">
    <property type="protein sequence ID" value="EDO11037.1"/>
    <property type="molecule type" value="Genomic_DNA"/>
</dbReference>
<dbReference type="Proteomes" id="UP000005475">
    <property type="component" value="Unassembled WGS sequence"/>
</dbReference>
<protein>
    <submittedName>
        <fullName evidence="1">Uncharacterized protein</fullName>
    </submittedName>
</protein>